<evidence type="ECO:0000256" key="1">
    <source>
        <dbReference type="SAM" id="Coils"/>
    </source>
</evidence>
<keyword evidence="3" id="KW-1185">Reference proteome</keyword>
<dbReference type="Proteomes" id="UP000316437">
    <property type="component" value="Unassembled WGS sequence"/>
</dbReference>
<evidence type="ECO:0000313" key="3">
    <source>
        <dbReference type="Proteomes" id="UP000316437"/>
    </source>
</evidence>
<organism evidence="2 3">
    <name type="scientific">Chryseobacterium aquifrigidense</name>
    <dbReference type="NCBI Taxonomy" id="558021"/>
    <lineage>
        <taxon>Bacteria</taxon>
        <taxon>Pseudomonadati</taxon>
        <taxon>Bacteroidota</taxon>
        <taxon>Flavobacteriia</taxon>
        <taxon>Flavobacteriales</taxon>
        <taxon>Weeksellaceae</taxon>
        <taxon>Chryseobacterium group</taxon>
        <taxon>Chryseobacterium</taxon>
    </lineage>
</organism>
<accession>A0A543EA50</accession>
<name>A0A543EA50_9FLAO</name>
<keyword evidence="1" id="KW-0175">Coiled coil</keyword>
<evidence type="ECO:0000313" key="2">
    <source>
        <dbReference type="EMBL" id="TQM18349.1"/>
    </source>
</evidence>
<feature type="coiled-coil region" evidence="1">
    <location>
        <begin position="27"/>
        <end position="74"/>
    </location>
</feature>
<gene>
    <name evidence="2" type="ORF">FB551_4130</name>
</gene>
<proteinExistence type="predicted"/>
<comment type="caution">
    <text evidence="2">The sequence shown here is derived from an EMBL/GenBank/DDBJ whole genome shotgun (WGS) entry which is preliminary data.</text>
</comment>
<reference evidence="2 3" key="1">
    <citation type="submission" date="2019-06" db="EMBL/GenBank/DDBJ databases">
        <title>Sorghum-associated microbial communities from plants grown in Nebraska, USA.</title>
        <authorList>
            <person name="Schachtman D."/>
        </authorList>
    </citation>
    <scope>NUCLEOTIDE SEQUENCE [LARGE SCALE GENOMIC DNA]</scope>
    <source>
        <strain evidence="2 3">110</strain>
    </source>
</reference>
<sequence>MDEFLKKNKFINKTQLAIRMWDVPEDKEKINTAKVNLIQKVNNLNKQNMLAQDYDDVYKVFDELNSDIKKLKKKHPPTKK</sequence>
<dbReference type="AlphaFoldDB" id="A0A543EA50"/>
<dbReference type="EMBL" id="VFPD01000003">
    <property type="protein sequence ID" value="TQM18349.1"/>
    <property type="molecule type" value="Genomic_DNA"/>
</dbReference>
<protein>
    <submittedName>
        <fullName evidence="2">Uncharacterized protein</fullName>
    </submittedName>
</protein>